<protein>
    <submittedName>
        <fullName evidence="1">Uncharacterized protein</fullName>
    </submittedName>
</protein>
<proteinExistence type="predicted"/>
<dbReference type="AlphaFoldDB" id="F0FA89"/>
<name>F0FA89_9BACT</name>
<evidence type="ECO:0000313" key="1">
    <source>
        <dbReference type="EMBL" id="EGC18982.1"/>
    </source>
</evidence>
<comment type="caution">
    <text evidence="1">The sequence shown here is derived from an EMBL/GenBank/DDBJ whole genome shotgun (WGS) entry which is preliminary data.</text>
</comment>
<accession>F0FA89</accession>
<dbReference type="EMBL" id="AEWX01000038">
    <property type="protein sequence ID" value="EGC18982.1"/>
    <property type="molecule type" value="Genomic_DNA"/>
</dbReference>
<organism evidence="1 2">
    <name type="scientific">Prevotella multiformis DSM 16608</name>
    <dbReference type="NCBI Taxonomy" id="888743"/>
    <lineage>
        <taxon>Bacteria</taxon>
        <taxon>Pseudomonadati</taxon>
        <taxon>Bacteroidota</taxon>
        <taxon>Bacteroidia</taxon>
        <taxon>Bacteroidales</taxon>
        <taxon>Prevotellaceae</taxon>
        <taxon>Prevotella</taxon>
    </lineage>
</organism>
<reference evidence="1 2" key="1">
    <citation type="submission" date="2011-01" db="EMBL/GenBank/DDBJ databases">
        <authorList>
            <person name="Muzny D."/>
            <person name="Qin X."/>
            <person name="Deng J."/>
            <person name="Jiang H."/>
            <person name="Liu Y."/>
            <person name="Qu J."/>
            <person name="Song X.-Z."/>
            <person name="Zhang L."/>
            <person name="Thornton R."/>
            <person name="Coyle M."/>
            <person name="Francisco L."/>
            <person name="Jackson L."/>
            <person name="Javaid M."/>
            <person name="Korchina V."/>
            <person name="Kovar C."/>
            <person name="Mata R."/>
            <person name="Mathew T."/>
            <person name="Ngo R."/>
            <person name="Nguyen L."/>
            <person name="Nguyen N."/>
            <person name="Okwuonu G."/>
            <person name="Ongeri F."/>
            <person name="Pham C."/>
            <person name="Simmons D."/>
            <person name="Wilczek-Boney K."/>
            <person name="Hale W."/>
            <person name="Jakkamsetti A."/>
            <person name="Pham P."/>
            <person name="Ruth R."/>
            <person name="San Lucas F."/>
            <person name="Warren J."/>
            <person name="Zhang J."/>
            <person name="Zhao Z."/>
            <person name="Zhou C."/>
            <person name="Zhu D."/>
            <person name="Lee S."/>
            <person name="Bess C."/>
            <person name="Blankenburg K."/>
            <person name="Forbes L."/>
            <person name="Fu Q."/>
            <person name="Gubbala S."/>
            <person name="Hirani K."/>
            <person name="Jayaseelan J.C."/>
            <person name="Lara F."/>
            <person name="Munidasa M."/>
            <person name="Palculict T."/>
            <person name="Patil S."/>
            <person name="Pu L.-L."/>
            <person name="Saada N."/>
            <person name="Tang L."/>
            <person name="Weissenberger G."/>
            <person name="Zhu Y."/>
            <person name="Hemphill L."/>
            <person name="Shang Y."/>
            <person name="Youmans B."/>
            <person name="Ayvaz T."/>
            <person name="Ross M."/>
            <person name="Santibanez J."/>
            <person name="Aqrawi P."/>
            <person name="Gross S."/>
            <person name="Joshi V."/>
            <person name="Fowler G."/>
            <person name="Nazareth L."/>
            <person name="Reid J."/>
            <person name="Worley K."/>
            <person name="Petrosino J."/>
            <person name="Highlander S."/>
            <person name="Gibbs R."/>
        </authorList>
    </citation>
    <scope>NUCLEOTIDE SEQUENCE [LARGE SCALE GENOMIC DNA]</scope>
    <source>
        <strain evidence="1 2">DSM 16608</strain>
    </source>
</reference>
<gene>
    <name evidence="1" type="ORF">HMPREF9141_2506</name>
</gene>
<dbReference type="HOGENOM" id="CLU_3294347_0_0_10"/>
<evidence type="ECO:0000313" key="2">
    <source>
        <dbReference type="Proteomes" id="UP000005697"/>
    </source>
</evidence>
<sequence>MQNNLFILIRSKYRQDFEKSLHNFKQIICKYKKQVQKASL</sequence>
<dbReference type="Proteomes" id="UP000005697">
    <property type="component" value="Unassembled WGS sequence"/>
</dbReference>
<keyword evidence="2" id="KW-1185">Reference proteome</keyword>